<dbReference type="Pfam" id="PF12697">
    <property type="entry name" value="Abhydrolase_6"/>
    <property type="match status" value="1"/>
</dbReference>
<dbReference type="InterPro" id="IPR029058">
    <property type="entry name" value="AB_hydrolase_fold"/>
</dbReference>
<evidence type="ECO:0000313" key="3">
    <source>
        <dbReference type="Proteomes" id="UP001431693"/>
    </source>
</evidence>
<evidence type="ECO:0000259" key="1">
    <source>
        <dbReference type="PROSITE" id="PS51186"/>
    </source>
</evidence>
<accession>A0ABT6ZIN1</accession>
<proteinExistence type="predicted"/>
<dbReference type="Gene3D" id="3.40.50.1820">
    <property type="entry name" value="alpha/beta hydrolase"/>
    <property type="match status" value="1"/>
</dbReference>
<dbReference type="EMBL" id="JASJEX010000001">
    <property type="protein sequence ID" value="MDJ1128501.1"/>
    <property type="molecule type" value="Genomic_DNA"/>
</dbReference>
<sequence length="475" mass="51683">MAPTSRVMVEREDGAMISAAVYSPDGMTEEPGKPFGIDMGVPPLVLLHGNGEDSTTLAPLVETFRQERSVIAIDSRGQGLSSRGTAPLTYETMAADALEVMSRMSVTRAHVMGYSDGAIIGLLMASGARHRVLTLTAMGANVTPEGLTPETREEIREAVASLRASGRPAVGDPEWHAAARELLELMLTGPHIVGERLRSIVCPTLVLVGEHDVVLLPHTLRIVREVPDARLCLIGGASHELVVEKPDVVVAEMRAQMSLNDPRLAVRAPRARENLAVVPLGPEHWGLVEEVYERVLDTCEGPDADTSGWKRGHWPDYDNVRNHLAAGSMRGCFRVEDLNKGENGLEPAPDAAALGVMSVDHDIAVDEAVINWPARDAEDVFCLHLFATNPQFRGQGAADALLADFIDEGLREGVDAFRLNTSPENVTSNGLYQARGFELYRAAYFPYRGLALTPWSNCYELTAERARELRDADRS</sequence>
<dbReference type="InterPro" id="IPR050471">
    <property type="entry name" value="AB_hydrolase"/>
</dbReference>
<reference evidence="2" key="1">
    <citation type="submission" date="2023-05" db="EMBL/GenBank/DDBJ databases">
        <title>[olsenella] sp. nov., isolated from a pig farm feces dump.</title>
        <authorList>
            <person name="Chang Y.-H."/>
        </authorList>
    </citation>
    <scope>NUCLEOTIDE SEQUENCE</scope>
    <source>
        <strain evidence="2">YH-ols2217</strain>
    </source>
</reference>
<dbReference type="InterPro" id="IPR000182">
    <property type="entry name" value="GNAT_dom"/>
</dbReference>
<dbReference type="CDD" id="cd04301">
    <property type="entry name" value="NAT_SF"/>
    <property type="match status" value="1"/>
</dbReference>
<dbReference type="InterPro" id="IPR016181">
    <property type="entry name" value="Acyl_CoA_acyltransferase"/>
</dbReference>
<dbReference type="RefSeq" id="WP_283722686.1">
    <property type="nucleotide sequence ID" value="NZ_JASJEX010000001.1"/>
</dbReference>
<dbReference type="GO" id="GO:0016787">
    <property type="term" value="F:hydrolase activity"/>
    <property type="evidence" value="ECO:0007669"/>
    <property type="project" value="UniProtKB-KW"/>
</dbReference>
<evidence type="ECO:0000313" key="2">
    <source>
        <dbReference type="EMBL" id="MDJ1128501.1"/>
    </source>
</evidence>
<dbReference type="SUPFAM" id="SSF53474">
    <property type="entry name" value="alpha/beta-Hydrolases"/>
    <property type="match status" value="1"/>
</dbReference>
<protein>
    <submittedName>
        <fullName evidence="2">Alpha/beta fold hydrolase</fullName>
    </submittedName>
</protein>
<keyword evidence="2" id="KW-0378">Hydrolase</keyword>
<dbReference type="PANTHER" id="PTHR43433:SF5">
    <property type="entry name" value="AB HYDROLASE-1 DOMAIN-CONTAINING PROTEIN"/>
    <property type="match status" value="1"/>
</dbReference>
<organism evidence="2 3">
    <name type="scientific">Kribbibacterium absianum</name>
    <dbReference type="NCBI Taxonomy" id="3044210"/>
    <lineage>
        <taxon>Bacteria</taxon>
        <taxon>Bacillati</taxon>
        <taxon>Actinomycetota</taxon>
        <taxon>Coriobacteriia</taxon>
        <taxon>Coriobacteriales</taxon>
        <taxon>Kribbibacteriaceae</taxon>
        <taxon>Kribbibacterium</taxon>
    </lineage>
</organism>
<dbReference type="Proteomes" id="UP001431693">
    <property type="component" value="Unassembled WGS sequence"/>
</dbReference>
<dbReference type="Pfam" id="PF00583">
    <property type="entry name" value="Acetyltransf_1"/>
    <property type="match status" value="1"/>
</dbReference>
<dbReference type="InterPro" id="IPR000073">
    <property type="entry name" value="AB_hydrolase_1"/>
</dbReference>
<feature type="domain" description="N-acetyltransferase" evidence="1">
    <location>
        <begin position="275"/>
        <end position="464"/>
    </location>
</feature>
<dbReference type="SUPFAM" id="SSF55729">
    <property type="entry name" value="Acyl-CoA N-acyltransferases (Nat)"/>
    <property type="match status" value="1"/>
</dbReference>
<name>A0ABT6ZIN1_9ACTN</name>
<dbReference type="Gene3D" id="3.40.630.30">
    <property type="match status" value="1"/>
</dbReference>
<dbReference type="PANTHER" id="PTHR43433">
    <property type="entry name" value="HYDROLASE, ALPHA/BETA FOLD FAMILY PROTEIN"/>
    <property type="match status" value="1"/>
</dbReference>
<dbReference type="PROSITE" id="PS51186">
    <property type="entry name" value="GNAT"/>
    <property type="match status" value="1"/>
</dbReference>
<keyword evidence="3" id="KW-1185">Reference proteome</keyword>
<gene>
    <name evidence="2" type="ORF">QJ043_00145</name>
</gene>
<comment type="caution">
    <text evidence="2">The sequence shown here is derived from an EMBL/GenBank/DDBJ whole genome shotgun (WGS) entry which is preliminary data.</text>
</comment>